<dbReference type="NCBIfam" id="NF033533">
    <property type="entry name" value="lone7_assoc_B"/>
    <property type="match status" value="1"/>
</dbReference>
<dbReference type="Proteomes" id="UP000184286">
    <property type="component" value="Unassembled WGS sequence"/>
</dbReference>
<dbReference type="EMBL" id="MPOH02000024">
    <property type="protein sequence ID" value="OQD51966.1"/>
    <property type="molecule type" value="Genomic_DNA"/>
</dbReference>
<dbReference type="EMBL" id="CP099468">
    <property type="protein sequence ID" value="USQ85457.1"/>
    <property type="molecule type" value="Genomic_DNA"/>
</dbReference>
<sequence>MAVTVLDSTFLKNFINNQIDGFRTTLENILKDSPTAGPAISFIADSISTTTIDSAKPLVIGLMAGENSAVGGGALNKVIQQGAGEVVRILEDQTVLFEDLEQALWDTIDELAKSQGKNLENITADDFMDIFEDVDSDLDNPGATEEKE</sequence>
<accession>A0A1V6MHZ3</accession>
<dbReference type="AlphaFoldDB" id="A0A1V6MHZ3"/>
<keyword evidence="4" id="KW-1185">Reference proteome</keyword>
<name>A0A1V6MHZ3_9ACTN</name>
<evidence type="ECO:0000313" key="4">
    <source>
        <dbReference type="Proteomes" id="UP001056374"/>
    </source>
</evidence>
<reference evidence="2" key="4">
    <citation type="submission" date="2022-06" db="EMBL/GenBank/DDBJ databases">
        <title>Complete genome sequence of soil microorganisms Streptomyces sp. Qhu-M197 isolated from Alpine meadows habitats on the Tibetan Plateau.</title>
        <authorList>
            <person name="Zhang B."/>
            <person name="Xiang X."/>
            <person name="Fan J."/>
        </authorList>
    </citation>
    <scope>NUCLEOTIDE SEQUENCE</scope>
    <source>
        <strain evidence="2">Qhu-M197</strain>
    </source>
</reference>
<dbReference type="RefSeq" id="WP_073497758.1">
    <property type="nucleotide sequence ID" value="NZ_CP099468.1"/>
</dbReference>
<dbReference type="InterPro" id="IPR049801">
    <property type="entry name" value="T7SS_assoc-like"/>
</dbReference>
<dbReference type="STRING" id="114686.BM536_036940"/>
<dbReference type="Proteomes" id="UP001056374">
    <property type="component" value="Chromosome"/>
</dbReference>
<evidence type="ECO:0000313" key="1">
    <source>
        <dbReference type="EMBL" id="OQD51966.1"/>
    </source>
</evidence>
<reference evidence="1 3" key="3">
    <citation type="submission" date="2017-02" db="EMBL/GenBank/DDBJ databases">
        <title>Draft genome sequence of Streptomyces phaeoluteigriseus type strain DSM41896.</title>
        <authorList>
            <person name="Salih T.S."/>
            <person name="Algora Gallardo L."/>
            <person name="Melo Santos T."/>
            <person name="Filgueira Martinez S."/>
            <person name="Herron P.R."/>
        </authorList>
    </citation>
    <scope>NUCLEOTIDE SEQUENCE [LARGE SCALE GENOMIC DNA]</scope>
    <source>
        <strain evidence="1 3">DSM 41896</strain>
    </source>
</reference>
<evidence type="ECO:0000313" key="2">
    <source>
        <dbReference type="EMBL" id="USQ85457.1"/>
    </source>
</evidence>
<dbReference type="OrthoDB" id="4171667at2"/>
<organism evidence="1 3">
    <name type="scientific">Streptomyces phaeoluteigriseus</name>
    <dbReference type="NCBI Taxonomy" id="114686"/>
    <lineage>
        <taxon>Bacteria</taxon>
        <taxon>Bacillati</taxon>
        <taxon>Actinomycetota</taxon>
        <taxon>Actinomycetes</taxon>
        <taxon>Kitasatosporales</taxon>
        <taxon>Streptomycetaceae</taxon>
        <taxon>Streptomyces</taxon>
        <taxon>Streptomyces aurantiacus group</taxon>
    </lineage>
</organism>
<protein>
    <submittedName>
        <fullName evidence="2">Type VII secretion system-associated protein</fullName>
    </submittedName>
</protein>
<proteinExistence type="predicted"/>
<reference evidence="3" key="2">
    <citation type="submission" date="2016-11" db="EMBL/GenBank/DDBJ databases">
        <authorList>
            <person name="Schniete J.K."/>
            <person name="Salih T."/>
            <person name="Algora Gallardo L."/>
            <person name="Martinez Fernandez S."/>
            <person name="Herron P.R."/>
        </authorList>
    </citation>
    <scope>NUCLEOTIDE SEQUENCE [LARGE SCALE GENOMIC DNA]</scope>
    <source>
        <strain evidence="3">DSM 41896</strain>
    </source>
</reference>
<reference evidence="1" key="1">
    <citation type="submission" date="2016-11" db="EMBL/GenBank/DDBJ databases">
        <authorList>
            <person name="Jaros S."/>
            <person name="Januszkiewicz K."/>
            <person name="Wedrychowicz H."/>
        </authorList>
    </citation>
    <scope>NUCLEOTIDE SEQUENCE [LARGE SCALE GENOMIC DNA]</scope>
    <source>
        <strain evidence="1">DSM 41896</strain>
    </source>
</reference>
<gene>
    <name evidence="1" type="ORF">BM536_036940</name>
    <name evidence="2" type="ORF">NFX46_17735</name>
</gene>
<evidence type="ECO:0000313" key="3">
    <source>
        <dbReference type="Proteomes" id="UP000184286"/>
    </source>
</evidence>